<evidence type="ECO:0000256" key="1">
    <source>
        <dbReference type="SAM" id="MobiDB-lite"/>
    </source>
</evidence>
<keyword evidence="2" id="KW-0812">Transmembrane</keyword>
<protein>
    <recommendedName>
        <fullName evidence="6">LPXTG cell wall anchor domain-containing protein</fullName>
    </recommendedName>
</protein>
<keyword evidence="2" id="KW-1133">Transmembrane helix</keyword>
<feature type="transmembrane region" description="Helical" evidence="2">
    <location>
        <begin position="159"/>
        <end position="179"/>
    </location>
</feature>
<feature type="region of interest" description="Disordered" evidence="1">
    <location>
        <begin position="124"/>
        <end position="143"/>
    </location>
</feature>
<dbReference type="Proteomes" id="UP001199642">
    <property type="component" value="Chromosome"/>
</dbReference>
<keyword evidence="5" id="KW-1185">Reference proteome</keyword>
<organism evidence="4 5">
    <name type="scientific">Microbacterium resistens</name>
    <dbReference type="NCBI Taxonomy" id="156977"/>
    <lineage>
        <taxon>Bacteria</taxon>
        <taxon>Bacillati</taxon>
        <taxon>Actinomycetota</taxon>
        <taxon>Actinomycetes</taxon>
        <taxon>Micrococcales</taxon>
        <taxon>Microbacteriaceae</taxon>
        <taxon>Microbacterium</taxon>
    </lineage>
</organism>
<evidence type="ECO:0000313" key="4">
    <source>
        <dbReference type="EMBL" id="UGS28098.1"/>
    </source>
</evidence>
<keyword evidence="2" id="KW-0472">Membrane</keyword>
<proteinExistence type="predicted"/>
<dbReference type="RefSeq" id="WP_067248746.1">
    <property type="nucleotide sequence ID" value="NZ_CP082781.1"/>
</dbReference>
<name>A0ABY3RVK0_9MICO</name>
<dbReference type="EMBL" id="CP082781">
    <property type="protein sequence ID" value="UGS28098.1"/>
    <property type="molecule type" value="Genomic_DNA"/>
</dbReference>
<keyword evidence="3" id="KW-0732">Signal</keyword>
<accession>A0ABY3RVK0</accession>
<evidence type="ECO:0000256" key="3">
    <source>
        <dbReference type="SAM" id="SignalP"/>
    </source>
</evidence>
<gene>
    <name evidence="4" type="ORF">K8F61_08040</name>
</gene>
<evidence type="ECO:0000313" key="5">
    <source>
        <dbReference type="Proteomes" id="UP001199642"/>
    </source>
</evidence>
<evidence type="ECO:0008006" key="6">
    <source>
        <dbReference type="Google" id="ProtNLM"/>
    </source>
</evidence>
<feature type="chain" id="PRO_5046760842" description="LPXTG cell wall anchor domain-containing protein" evidence="3">
    <location>
        <begin position="26"/>
        <end position="184"/>
    </location>
</feature>
<sequence length="184" mass="17683">MLKKAAAITLAAGALVFAAPAASFAADPYVGPPSVAVDGPIIDVCNVSTVSFGAGYFVPGEVVGITIAGASAETAQYSGNTAMEDGSLVLTFIPPADGQGAYAVTFAGAERSYTATITVQSGTDAASSCDHDPSVGAGSSEATSGDAGLAVTGGDISPWIVGGGALGVAAGGVLVAAGVRRKRA</sequence>
<feature type="signal peptide" evidence="3">
    <location>
        <begin position="1"/>
        <end position="25"/>
    </location>
</feature>
<reference evidence="4 5" key="1">
    <citation type="submission" date="2023-01" db="EMBL/GenBank/DDBJ databases">
        <title>Characterization of estradiol degrading bacteria Microbacterium sp. MZT7 and reveal degrading genes through genome analysis.</title>
        <authorList>
            <person name="Hao P."/>
            <person name="Gao Y."/>
        </authorList>
    </citation>
    <scope>NUCLEOTIDE SEQUENCE [LARGE SCALE GENOMIC DNA]</scope>
    <source>
        <strain evidence="4 5">MZT7</strain>
    </source>
</reference>
<evidence type="ECO:0000256" key="2">
    <source>
        <dbReference type="SAM" id="Phobius"/>
    </source>
</evidence>